<name>A0A4Z0Q1H2_9BACT</name>
<evidence type="ECO:0000313" key="1">
    <source>
        <dbReference type="EMBL" id="TGE23535.1"/>
    </source>
</evidence>
<dbReference type="AlphaFoldDB" id="A0A4Z0Q1H2"/>
<proteinExistence type="predicted"/>
<accession>A0A4Z0Q1H2</accession>
<reference evidence="1 2" key="1">
    <citation type="submission" date="2019-04" db="EMBL/GenBank/DDBJ databases">
        <authorList>
            <person name="Feng G."/>
            <person name="Zhang J."/>
            <person name="Zhu H."/>
        </authorList>
    </citation>
    <scope>NUCLEOTIDE SEQUENCE [LARGE SCALE GENOMIC DNA]</scope>
    <source>
        <strain evidence="1 2">9PBR-1</strain>
    </source>
</reference>
<gene>
    <name evidence="1" type="ORF">E5K02_20330</name>
</gene>
<comment type="caution">
    <text evidence="1">The sequence shown here is derived from an EMBL/GenBank/DDBJ whole genome shotgun (WGS) entry which is preliminary data.</text>
</comment>
<organism evidence="1 2">
    <name type="scientific">Hymenobacter metallicola</name>
    <dbReference type="NCBI Taxonomy" id="2563114"/>
    <lineage>
        <taxon>Bacteria</taxon>
        <taxon>Pseudomonadati</taxon>
        <taxon>Bacteroidota</taxon>
        <taxon>Cytophagia</taxon>
        <taxon>Cytophagales</taxon>
        <taxon>Hymenobacteraceae</taxon>
        <taxon>Hymenobacter</taxon>
    </lineage>
</organism>
<dbReference type="Proteomes" id="UP000298471">
    <property type="component" value="Unassembled WGS sequence"/>
</dbReference>
<evidence type="ECO:0000313" key="2">
    <source>
        <dbReference type="Proteomes" id="UP000298471"/>
    </source>
</evidence>
<dbReference type="EMBL" id="SRMB01000004">
    <property type="protein sequence ID" value="TGE23535.1"/>
    <property type="molecule type" value="Genomic_DNA"/>
</dbReference>
<protein>
    <recommendedName>
        <fullName evidence="3">DUF2158 domain-containing protein</fullName>
    </recommendedName>
</protein>
<sequence>MKPQKSLFAINDFVRVDPRGPRMKIESLLGQEAVCIWFVANKLHRASFPVSILSKDAGLTKPYITKSY</sequence>
<evidence type="ECO:0008006" key="3">
    <source>
        <dbReference type="Google" id="ProtNLM"/>
    </source>
</evidence>
<keyword evidence="2" id="KW-1185">Reference proteome</keyword>
<dbReference type="OrthoDB" id="7173769at2"/>